<dbReference type="Proteomes" id="UP000515154">
    <property type="component" value="Linkage group LG8"/>
</dbReference>
<sequence>MANTENSLQVEIADNQQTNETPMNDLPESSNGNAPRKTDWIFSEEQIVEIFKRKYQPDNFTYENELLYRQKTGMFMLYINRRLMLSEYILNIAVVYMHRFYMYNSFHQFSYKLMGPVCLFFAAKFDDTLLAVEQVIVESQTYFQQYLHLEKNKTTINRIANDFFLYEEALLVCLNFDFRITLPQSHIIKVCNIIKLEDKLVKIINQFATCCLILTKFSLKYTAKTIASICIHLFIEWGNWKIPLSSQQNPWHFYMDTSLNEQLLDELVVDFLEVLHNTDTDFKKQFPFLNKSVSPSNTDNALKTD</sequence>
<reference evidence="6" key="1">
    <citation type="submission" date="2025-08" db="UniProtKB">
        <authorList>
            <consortium name="RefSeq"/>
        </authorList>
    </citation>
    <scope>IDENTIFICATION</scope>
</reference>
<evidence type="ECO:0000256" key="3">
    <source>
        <dbReference type="SAM" id="MobiDB-lite"/>
    </source>
</evidence>
<dbReference type="CDD" id="cd20539">
    <property type="entry name" value="CYCLIN_CCNT_rpt2"/>
    <property type="match status" value="1"/>
</dbReference>
<dbReference type="KEGG" id="osn:115215128"/>
<dbReference type="SUPFAM" id="SSF47954">
    <property type="entry name" value="Cyclin-like"/>
    <property type="match status" value="2"/>
</dbReference>
<evidence type="ECO:0000256" key="2">
    <source>
        <dbReference type="RuleBase" id="RU000383"/>
    </source>
</evidence>
<dbReference type="InterPro" id="IPR036915">
    <property type="entry name" value="Cyclin-like_sf"/>
</dbReference>
<protein>
    <submittedName>
        <fullName evidence="6">Cyclin-T1-like</fullName>
    </submittedName>
</protein>
<keyword evidence="5" id="KW-1185">Reference proteome</keyword>
<dbReference type="InterPro" id="IPR013763">
    <property type="entry name" value="Cyclin-like_dom"/>
</dbReference>
<dbReference type="InterPro" id="IPR043198">
    <property type="entry name" value="Cyclin/Ssn8"/>
</dbReference>
<feature type="compositionally biased region" description="Polar residues" evidence="3">
    <location>
        <begin position="14"/>
        <end position="33"/>
    </location>
</feature>
<feature type="domain" description="Cyclin-like" evidence="4">
    <location>
        <begin position="74"/>
        <end position="165"/>
    </location>
</feature>
<dbReference type="GO" id="GO:0006357">
    <property type="term" value="P:regulation of transcription by RNA polymerase II"/>
    <property type="evidence" value="ECO:0007669"/>
    <property type="project" value="InterPro"/>
</dbReference>
<dbReference type="SMART" id="SM00385">
    <property type="entry name" value="CYCLIN"/>
    <property type="match status" value="1"/>
</dbReference>
<dbReference type="RefSeq" id="XP_029640162.1">
    <property type="nucleotide sequence ID" value="XM_029784302.1"/>
</dbReference>
<dbReference type="InterPro" id="IPR006671">
    <property type="entry name" value="Cyclin_N"/>
</dbReference>
<proteinExistence type="inferred from homology"/>
<gene>
    <name evidence="6" type="primary">LOC115215128</name>
</gene>
<evidence type="ECO:0000313" key="6">
    <source>
        <dbReference type="RefSeq" id="XP_029640162.1"/>
    </source>
</evidence>
<name>A0A6P7SP26_9MOLL</name>
<evidence type="ECO:0000259" key="4">
    <source>
        <dbReference type="SMART" id="SM00385"/>
    </source>
</evidence>
<dbReference type="Pfam" id="PF00134">
    <property type="entry name" value="Cyclin_N"/>
    <property type="match status" value="1"/>
</dbReference>
<accession>A0A6P7SP26</accession>
<evidence type="ECO:0000256" key="1">
    <source>
        <dbReference type="ARBA" id="ARBA00023127"/>
    </source>
</evidence>
<feature type="region of interest" description="Disordered" evidence="3">
    <location>
        <begin position="14"/>
        <end position="35"/>
    </location>
</feature>
<dbReference type="Pfam" id="PF21797">
    <property type="entry name" value="CycT2-like_C"/>
    <property type="match status" value="1"/>
</dbReference>
<organism evidence="5 6">
    <name type="scientific">Octopus sinensis</name>
    <name type="common">East Asian common octopus</name>
    <dbReference type="NCBI Taxonomy" id="2607531"/>
    <lineage>
        <taxon>Eukaryota</taxon>
        <taxon>Metazoa</taxon>
        <taxon>Spiralia</taxon>
        <taxon>Lophotrochozoa</taxon>
        <taxon>Mollusca</taxon>
        <taxon>Cephalopoda</taxon>
        <taxon>Coleoidea</taxon>
        <taxon>Octopodiformes</taxon>
        <taxon>Octopoda</taxon>
        <taxon>Incirrata</taxon>
        <taxon>Octopodidae</taxon>
        <taxon>Octopus</taxon>
    </lineage>
</organism>
<keyword evidence="1 2" id="KW-0195">Cyclin</keyword>
<dbReference type="Gene3D" id="1.10.472.10">
    <property type="entry name" value="Cyclin-like"/>
    <property type="match status" value="2"/>
</dbReference>
<dbReference type="AlphaFoldDB" id="A0A6P7SP26"/>
<dbReference type="PANTHER" id="PTHR10026">
    <property type="entry name" value="CYCLIN"/>
    <property type="match status" value="1"/>
</dbReference>
<comment type="similarity">
    <text evidence="2">Belongs to the cyclin family.</text>
</comment>
<evidence type="ECO:0000313" key="5">
    <source>
        <dbReference type="Proteomes" id="UP000515154"/>
    </source>
</evidence>
<dbReference type="GO" id="GO:0016538">
    <property type="term" value="F:cyclin-dependent protein serine/threonine kinase regulator activity"/>
    <property type="evidence" value="ECO:0007669"/>
    <property type="project" value="InterPro"/>
</dbReference>